<dbReference type="GeneID" id="87871723"/>
<protein>
    <submittedName>
        <fullName evidence="1">Uncharacterized protein</fullName>
    </submittedName>
</protein>
<sequence length="54" mass="6238">MNNSQNGMGEAVQYAKSGNAIKRIKKRRIGLSRRELNPGLERIELMFKLDKLTY</sequence>
<evidence type="ECO:0000313" key="2">
    <source>
        <dbReference type="Proteomes" id="UP001285908"/>
    </source>
</evidence>
<reference evidence="1 2" key="1">
    <citation type="journal article" date="2023" name="Mol. Phylogenet. Evol.">
        <title>Genome-scale phylogeny and comparative genomics of the fungal order Sordariales.</title>
        <authorList>
            <person name="Hensen N."/>
            <person name="Bonometti L."/>
            <person name="Westerberg I."/>
            <person name="Brannstrom I.O."/>
            <person name="Guillou S."/>
            <person name="Cros-Aarteil S."/>
            <person name="Calhoun S."/>
            <person name="Haridas S."/>
            <person name="Kuo A."/>
            <person name="Mondo S."/>
            <person name="Pangilinan J."/>
            <person name="Riley R."/>
            <person name="LaButti K."/>
            <person name="Andreopoulos B."/>
            <person name="Lipzen A."/>
            <person name="Chen C."/>
            <person name="Yan M."/>
            <person name="Daum C."/>
            <person name="Ng V."/>
            <person name="Clum A."/>
            <person name="Steindorff A."/>
            <person name="Ohm R.A."/>
            <person name="Martin F."/>
            <person name="Silar P."/>
            <person name="Natvig D.O."/>
            <person name="Lalanne C."/>
            <person name="Gautier V."/>
            <person name="Ament-Velasquez S.L."/>
            <person name="Kruys A."/>
            <person name="Hutchinson M.I."/>
            <person name="Powell A.J."/>
            <person name="Barry K."/>
            <person name="Miller A.N."/>
            <person name="Grigoriev I.V."/>
            <person name="Debuchy R."/>
            <person name="Gladieux P."/>
            <person name="Hiltunen Thoren M."/>
            <person name="Johannesson H."/>
        </authorList>
    </citation>
    <scope>NUCLEOTIDE SEQUENCE [LARGE SCALE GENOMIC DNA]</scope>
    <source>
        <strain evidence="1 2">FGSC 10403</strain>
    </source>
</reference>
<keyword evidence="2" id="KW-1185">Reference proteome</keyword>
<dbReference type="RefSeq" id="XP_062688822.1">
    <property type="nucleotide sequence ID" value="XM_062834101.1"/>
</dbReference>
<dbReference type="AlphaFoldDB" id="A0AAJ0HZR4"/>
<evidence type="ECO:0000313" key="1">
    <source>
        <dbReference type="EMBL" id="KAK3486059.1"/>
    </source>
</evidence>
<accession>A0AAJ0HZR4</accession>
<dbReference type="Proteomes" id="UP001285908">
    <property type="component" value="Unassembled WGS sequence"/>
</dbReference>
<name>A0AAJ0HZR4_9PEZI</name>
<organism evidence="1 2">
    <name type="scientific">Neurospora hispaniola</name>
    <dbReference type="NCBI Taxonomy" id="588809"/>
    <lineage>
        <taxon>Eukaryota</taxon>
        <taxon>Fungi</taxon>
        <taxon>Dikarya</taxon>
        <taxon>Ascomycota</taxon>
        <taxon>Pezizomycotina</taxon>
        <taxon>Sordariomycetes</taxon>
        <taxon>Sordariomycetidae</taxon>
        <taxon>Sordariales</taxon>
        <taxon>Sordariaceae</taxon>
        <taxon>Neurospora</taxon>
    </lineage>
</organism>
<gene>
    <name evidence="1" type="ORF">B0T23DRAFT_244852</name>
</gene>
<dbReference type="EMBL" id="JAULSX010000009">
    <property type="protein sequence ID" value="KAK3486059.1"/>
    <property type="molecule type" value="Genomic_DNA"/>
</dbReference>
<proteinExistence type="predicted"/>
<comment type="caution">
    <text evidence="1">The sequence shown here is derived from an EMBL/GenBank/DDBJ whole genome shotgun (WGS) entry which is preliminary data.</text>
</comment>